<name>A0A1M3L5C7_9BACT</name>
<dbReference type="InterPro" id="IPR010359">
    <property type="entry name" value="IrrE_HExxH"/>
</dbReference>
<dbReference type="InterPro" id="IPR052345">
    <property type="entry name" value="Rad_response_metalloprotease"/>
</dbReference>
<sequence length="212" mass="24013">MDDRLFPSGTPTTKEEVRRIADDVRKVFGRTEDILNVELLVEKDLGMNIIPHKGLLEEVGAEAILLWNLTDIIIDEAGFSASRRRRFRFSLAHEVGHAILHRSLAHLHRPKSRKEYVLMTQNMNSMYHALFEWQANEFAGRILVPKHRLEAHLEAQRVFVTAAAQMVGGSIPQLSEILSMGLSDIFDVSQEVIGIRLREEGVLLPFVHSGIS</sequence>
<dbReference type="STRING" id="1895771.BGO89_04085"/>
<evidence type="ECO:0000313" key="2">
    <source>
        <dbReference type="EMBL" id="OJX60757.1"/>
    </source>
</evidence>
<gene>
    <name evidence="2" type="ORF">BGO89_04085</name>
</gene>
<organism evidence="2 3">
    <name type="scientific">Candidatus Kapaibacterium thiocyanatum</name>
    <dbReference type="NCBI Taxonomy" id="1895771"/>
    <lineage>
        <taxon>Bacteria</taxon>
        <taxon>Pseudomonadati</taxon>
        <taxon>Candidatus Kapaibacteriota</taxon>
        <taxon>Candidatus Kapaibacteriia</taxon>
        <taxon>Candidatus Kapaibacteriales</taxon>
        <taxon>Candidatus Kapaibacteriaceae</taxon>
        <taxon>Candidatus Kapaibacterium</taxon>
    </lineage>
</organism>
<reference evidence="2 3" key="1">
    <citation type="submission" date="2016-09" db="EMBL/GenBank/DDBJ databases">
        <title>Genome-resolved meta-omics ties microbial dynamics to process performance in biotechnology for thiocyanate degradation.</title>
        <authorList>
            <person name="Kantor R.S."/>
            <person name="Huddy R.J."/>
            <person name="Iyer R."/>
            <person name="Thomas B.C."/>
            <person name="Brown C.T."/>
            <person name="Anantharaman K."/>
            <person name="Tringe S."/>
            <person name="Hettich R.L."/>
            <person name="Harrison S.T."/>
            <person name="Banfield J.F."/>
        </authorList>
    </citation>
    <scope>NUCLEOTIDE SEQUENCE [LARGE SCALE GENOMIC DNA]</scope>
    <source>
        <strain evidence="2">59-99</strain>
    </source>
</reference>
<accession>A0A1M3L5C7</accession>
<dbReference type="AlphaFoldDB" id="A0A1M3L5C7"/>
<dbReference type="Pfam" id="PF06114">
    <property type="entry name" value="Peptidase_M78"/>
    <property type="match status" value="1"/>
</dbReference>
<comment type="caution">
    <text evidence="2">The sequence shown here is derived from an EMBL/GenBank/DDBJ whole genome shotgun (WGS) entry which is preliminary data.</text>
</comment>
<dbReference type="PANTHER" id="PTHR43236:SF1">
    <property type="entry name" value="BLL7220 PROTEIN"/>
    <property type="match status" value="1"/>
</dbReference>
<dbReference type="Gene3D" id="1.10.10.2910">
    <property type="match status" value="1"/>
</dbReference>
<proteinExistence type="predicted"/>
<dbReference type="Proteomes" id="UP000184233">
    <property type="component" value="Unassembled WGS sequence"/>
</dbReference>
<feature type="domain" description="IrrE N-terminal-like" evidence="1">
    <location>
        <begin position="83"/>
        <end position="181"/>
    </location>
</feature>
<evidence type="ECO:0000259" key="1">
    <source>
        <dbReference type="Pfam" id="PF06114"/>
    </source>
</evidence>
<protein>
    <recommendedName>
        <fullName evidence="1">IrrE N-terminal-like domain-containing protein</fullName>
    </recommendedName>
</protein>
<dbReference type="PANTHER" id="PTHR43236">
    <property type="entry name" value="ANTITOXIN HIGA1"/>
    <property type="match status" value="1"/>
</dbReference>
<dbReference type="EMBL" id="MKVH01000003">
    <property type="protein sequence ID" value="OJX60757.1"/>
    <property type="molecule type" value="Genomic_DNA"/>
</dbReference>
<evidence type="ECO:0000313" key="3">
    <source>
        <dbReference type="Proteomes" id="UP000184233"/>
    </source>
</evidence>